<dbReference type="InterPro" id="IPR004299">
    <property type="entry name" value="MBOAT_fam"/>
</dbReference>
<keyword evidence="10" id="KW-1185">Reference proteome</keyword>
<feature type="transmembrane region" description="Helical" evidence="8">
    <location>
        <begin position="329"/>
        <end position="346"/>
    </location>
</feature>
<organism evidence="9 10">
    <name type="scientific">Criibacterium bergeronii</name>
    <dbReference type="NCBI Taxonomy" id="1871336"/>
    <lineage>
        <taxon>Bacteria</taxon>
        <taxon>Bacillati</taxon>
        <taxon>Bacillota</taxon>
        <taxon>Clostridia</taxon>
        <taxon>Peptostreptococcales</taxon>
        <taxon>Filifactoraceae</taxon>
        <taxon>Criibacterium</taxon>
    </lineage>
</organism>
<dbReference type="GO" id="GO:0042121">
    <property type="term" value="P:alginic acid biosynthetic process"/>
    <property type="evidence" value="ECO:0007669"/>
    <property type="project" value="InterPro"/>
</dbReference>
<dbReference type="Proteomes" id="UP000093352">
    <property type="component" value="Unassembled WGS sequence"/>
</dbReference>
<dbReference type="InterPro" id="IPR028362">
    <property type="entry name" value="AlgI"/>
</dbReference>
<evidence type="ECO:0000256" key="1">
    <source>
        <dbReference type="ARBA" id="ARBA00004651"/>
    </source>
</evidence>
<dbReference type="RefSeq" id="WP_068914220.1">
    <property type="nucleotide sequence ID" value="NZ_MBEW02000003.1"/>
</dbReference>
<feature type="transmembrane region" description="Helical" evidence="8">
    <location>
        <begin position="47"/>
        <end position="67"/>
    </location>
</feature>
<feature type="transmembrane region" description="Helical" evidence="8">
    <location>
        <begin position="224"/>
        <end position="242"/>
    </location>
</feature>
<proteinExistence type="inferred from homology"/>
<dbReference type="PIRSF" id="PIRSF016636">
    <property type="entry name" value="AlgI_DltB"/>
    <property type="match status" value="1"/>
</dbReference>
<dbReference type="PANTHER" id="PTHR13285">
    <property type="entry name" value="ACYLTRANSFERASE"/>
    <property type="match status" value="1"/>
</dbReference>
<name>A0A371IN14_9FIRM</name>
<evidence type="ECO:0000256" key="6">
    <source>
        <dbReference type="ARBA" id="ARBA00023136"/>
    </source>
</evidence>
<feature type="transmembrane region" description="Helical" evidence="8">
    <location>
        <begin position="358"/>
        <end position="377"/>
    </location>
</feature>
<dbReference type="PANTHER" id="PTHR13285:SF18">
    <property type="entry name" value="PROTEIN-CYSTEINE N-PALMITOYLTRANSFERASE RASP"/>
    <property type="match status" value="1"/>
</dbReference>
<keyword evidence="6 7" id="KW-0472">Membrane</keyword>
<comment type="caution">
    <text evidence="9">The sequence shown here is derived from an EMBL/GenBank/DDBJ whole genome shotgun (WGS) entry which is preliminary data.</text>
</comment>
<evidence type="ECO:0000256" key="3">
    <source>
        <dbReference type="ARBA" id="ARBA00022475"/>
    </source>
</evidence>
<evidence type="ECO:0000313" key="10">
    <source>
        <dbReference type="Proteomes" id="UP000093352"/>
    </source>
</evidence>
<dbReference type="Pfam" id="PF03062">
    <property type="entry name" value="MBOAT"/>
    <property type="match status" value="1"/>
</dbReference>
<feature type="transmembrane region" description="Helical" evidence="8">
    <location>
        <begin position="12"/>
        <end position="41"/>
    </location>
</feature>
<feature type="transmembrane region" description="Helical" evidence="8">
    <location>
        <begin position="413"/>
        <end position="435"/>
    </location>
</feature>
<feature type="transmembrane region" description="Helical" evidence="8">
    <location>
        <begin position="447"/>
        <end position="465"/>
    </location>
</feature>
<protein>
    <submittedName>
        <fullName evidence="9">MBOAT family protein</fullName>
    </submittedName>
</protein>
<sequence length="477" mass="55442">MNFTSAIFLTSMLPVFLIIYYLLPGITLKNILLLITSLYFYSTSEPIFIYFIIGSVFVNYMLAKLIFLSDDCIKRKYLLIADIVFNVGMLAIFKYTDFIIATINQFFVVNIPKTNLPLPIGISFFTFQAMSYVFDIYYNKDDLHKSTGSIFDFGLYLTMFPQLVAGPIVRFDDVYKDIYERKFNVEKINHGLRRFIFGLSKKILLANTYAIVADTAFSLDPKDAGSSMLFLGAVCYTLQIYFDFSGYSDMAIGIGQMLGFKFPENFNKPYLATSVTDFWKRWHMTLSSWFRDYVYFPLGGSKYKMNKTILNLFIVWLLTGLWHGAKWTFVAWGLLYFLFISFEKIYKQNHNRSIDKNLPYALVRIYTLFVVMVLWIFFRSDSIKGAFLYIFNMLNITNIGLVNSQAWFYLKQYFGVLLIGILLSTNFFDFCSKLICVLLPSKHIKNILASVYCAILLVLCLLYIVKGGFNPFIYFNF</sequence>
<feature type="transmembrane region" description="Helical" evidence="8">
    <location>
        <begin position="383"/>
        <end position="401"/>
    </location>
</feature>
<dbReference type="STRING" id="1871336.BBG48_07365"/>
<evidence type="ECO:0000256" key="5">
    <source>
        <dbReference type="ARBA" id="ARBA00022989"/>
    </source>
</evidence>
<keyword evidence="4 8" id="KW-0812">Transmembrane</keyword>
<comment type="subcellular location">
    <subcellularLocation>
        <location evidence="1">Cell membrane</location>
        <topology evidence="1">Multi-pass membrane protein</topology>
    </subcellularLocation>
</comment>
<dbReference type="GO" id="GO:0005886">
    <property type="term" value="C:plasma membrane"/>
    <property type="evidence" value="ECO:0007669"/>
    <property type="project" value="UniProtKB-SubCell"/>
</dbReference>
<evidence type="ECO:0000313" key="9">
    <source>
        <dbReference type="EMBL" id="RDY21878.1"/>
    </source>
</evidence>
<keyword evidence="3 7" id="KW-1003">Cell membrane</keyword>
<keyword evidence="7" id="KW-0012">Acyltransferase</keyword>
<evidence type="ECO:0000256" key="7">
    <source>
        <dbReference type="PIRNR" id="PIRNR016636"/>
    </source>
</evidence>
<reference evidence="9 10" key="1">
    <citation type="journal article" date="2016" name="Genome Announc.">
        <title>Draft Genome Sequence of Criibacterium bergeronii gen. nov., sp. nov., Strain CCRI-22567T, Isolated from a Vaginal Sample from a Woman with Bacterial Vaginosis.</title>
        <authorList>
            <person name="Maheux A.F."/>
            <person name="Berube E."/>
            <person name="Boudreau D.K."/>
            <person name="Raymond F."/>
            <person name="Corbeil J."/>
            <person name="Roy P.H."/>
            <person name="Boissinot M."/>
            <person name="Omar R.F."/>
        </authorList>
    </citation>
    <scope>NUCLEOTIDE SEQUENCE [LARGE SCALE GENOMIC DNA]</scope>
    <source>
        <strain evidence="9 10">CCRI-22567</strain>
    </source>
</reference>
<dbReference type="PIRSF" id="PIRSF500217">
    <property type="entry name" value="AlgI"/>
    <property type="match status" value="1"/>
</dbReference>
<dbReference type="InterPro" id="IPR024194">
    <property type="entry name" value="Ac/AlaTfrase_AlgI/DltB"/>
</dbReference>
<comment type="similarity">
    <text evidence="2 7">Belongs to the membrane-bound acyltransferase family.</text>
</comment>
<keyword evidence="5 8" id="KW-1133">Transmembrane helix</keyword>
<evidence type="ECO:0000256" key="2">
    <source>
        <dbReference type="ARBA" id="ARBA00010323"/>
    </source>
</evidence>
<dbReference type="GO" id="GO:0016746">
    <property type="term" value="F:acyltransferase activity"/>
    <property type="evidence" value="ECO:0007669"/>
    <property type="project" value="UniProtKB-KW"/>
</dbReference>
<feature type="transmembrane region" description="Helical" evidence="8">
    <location>
        <begin position="116"/>
        <end position="138"/>
    </location>
</feature>
<dbReference type="AlphaFoldDB" id="A0A371IN14"/>
<keyword evidence="7" id="KW-0808">Transferase</keyword>
<dbReference type="InterPro" id="IPR051085">
    <property type="entry name" value="MB_O-acyltransferase"/>
</dbReference>
<feature type="transmembrane region" description="Helical" evidence="8">
    <location>
        <begin position="79"/>
        <end position="96"/>
    </location>
</feature>
<evidence type="ECO:0000256" key="8">
    <source>
        <dbReference type="SAM" id="Phobius"/>
    </source>
</evidence>
<dbReference type="EMBL" id="MBEW02000003">
    <property type="protein sequence ID" value="RDY21878.1"/>
    <property type="molecule type" value="Genomic_DNA"/>
</dbReference>
<gene>
    <name evidence="9" type="ORF">BBG48_002055</name>
</gene>
<evidence type="ECO:0000256" key="4">
    <source>
        <dbReference type="ARBA" id="ARBA00022692"/>
    </source>
</evidence>
<accession>A0A371IN14</accession>